<evidence type="ECO:0000256" key="1">
    <source>
        <dbReference type="ARBA" id="ARBA00022553"/>
    </source>
</evidence>
<dbReference type="InterPro" id="IPR001952">
    <property type="entry name" value="Alkaline_phosphatase"/>
</dbReference>
<comment type="caution">
    <text evidence="3">The sequence shown here is derived from an EMBL/GenBank/DDBJ whole genome shotgun (WGS) entry which is preliminary data.</text>
</comment>
<evidence type="ECO:0000313" key="3">
    <source>
        <dbReference type="EMBL" id="MFD1216933.1"/>
    </source>
</evidence>
<dbReference type="RefSeq" id="WP_230437110.1">
    <property type="nucleotide sequence ID" value="NZ_CP087715.1"/>
</dbReference>
<proteinExistence type="inferred from homology"/>
<dbReference type="SUPFAM" id="SSF53649">
    <property type="entry name" value="Alkaline phosphatase-like"/>
    <property type="match status" value="1"/>
</dbReference>
<keyword evidence="4" id="KW-1185">Reference proteome</keyword>
<dbReference type="PANTHER" id="PTHR11596:SF5">
    <property type="entry name" value="ALKALINE PHOSPHATASE"/>
    <property type="match status" value="1"/>
</dbReference>
<organism evidence="3 4">
    <name type="scientific">Microbulbifer celer</name>
    <dbReference type="NCBI Taxonomy" id="435905"/>
    <lineage>
        <taxon>Bacteria</taxon>
        <taxon>Pseudomonadati</taxon>
        <taxon>Pseudomonadota</taxon>
        <taxon>Gammaproteobacteria</taxon>
        <taxon>Cellvibrionales</taxon>
        <taxon>Microbulbiferaceae</taxon>
        <taxon>Microbulbifer</taxon>
    </lineage>
</organism>
<keyword evidence="1" id="KW-0597">Phosphoprotein</keyword>
<dbReference type="PANTHER" id="PTHR11596">
    <property type="entry name" value="ALKALINE PHOSPHATASE"/>
    <property type="match status" value="1"/>
</dbReference>
<comment type="similarity">
    <text evidence="2">Belongs to the alkaline phosphatase family.</text>
</comment>
<dbReference type="Gene3D" id="3.40.720.10">
    <property type="entry name" value="Alkaline Phosphatase, subunit A"/>
    <property type="match status" value="1"/>
</dbReference>
<dbReference type="Proteomes" id="UP001597264">
    <property type="component" value="Unassembled WGS sequence"/>
</dbReference>
<dbReference type="PRINTS" id="PR00113">
    <property type="entry name" value="ALKPHPHTASE"/>
</dbReference>
<accession>A0ABW3U7R7</accession>
<dbReference type="Pfam" id="PF00245">
    <property type="entry name" value="Alk_phosphatase"/>
    <property type="match status" value="1"/>
</dbReference>
<reference evidence="4" key="1">
    <citation type="journal article" date="2019" name="Int. J. Syst. Evol. Microbiol.">
        <title>The Global Catalogue of Microorganisms (GCM) 10K type strain sequencing project: providing services to taxonomists for standard genome sequencing and annotation.</title>
        <authorList>
            <consortium name="The Broad Institute Genomics Platform"/>
            <consortium name="The Broad Institute Genome Sequencing Center for Infectious Disease"/>
            <person name="Wu L."/>
            <person name="Ma J."/>
        </authorList>
    </citation>
    <scope>NUCLEOTIDE SEQUENCE [LARGE SCALE GENOMIC DNA]</scope>
    <source>
        <strain evidence="4">CCUG 54356</strain>
    </source>
</reference>
<dbReference type="CDD" id="cd16012">
    <property type="entry name" value="ALP"/>
    <property type="match status" value="1"/>
</dbReference>
<dbReference type="SMART" id="SM00098">
    <property type="entry name" value="alkPPc"/>
    <property type="match status" value="1"/>
</dbReference>
<dbReference type="EMBL" id="JBHTLR010000008">
    <property type="protein sequence ID" value="MFD1216933.1"/>
    <property type="molecule type" value="Genomic_DNA"/>
</dbReference>
<evidence type="ECO:0000256" key="2">
    <source>
        <dbReference type="RuleBase" id="RU003946"/>
    </source>
</evidence>
<name>A0ABW3U7R7_9GAMM</name>
<gene>
    <name evidence="3" type="ORF">ACFQ2X_09995</name>
</gene>
<protein>
    <submittedName>
        <fullName evidence="3">Alkaline phosphatase</fullName>
    </submittedName>
</protein>
<sequence>MIRNMLTAALATATLLGTCHSIGETGGDMQLPASQRSSHWFTDGEKALQRAAERQINNKRGAAKNVILFVGDGMGISTVTAARILAGQQQGLAGEEYRLSFEQLPFAGLIKTYNTNQQTPDSAGTATAMVTGVKTKAGVLSVEETVARGDCAASLEHPLTTALELAEGLGKGTGLVSTARITHATPASTYAKVPERGWEYRAPEGCKDIATQLVEMPVGDGVDVIMGGGRRNFLPKEVKDLEGQAGKREDGRNLIDAWKARYVDHTDKALYIEDQKGFDALDVASTEKLLGLFASSHMRYEADRHNDVAGEPALHEMTAKAIDLLDKNEQGYFMLVEGGRIDHGHHAGSAFNALTDAVELDRAVKVAMEKTSAEDTLIIVTADHSHVMTMAGYPTRGNPILGKVVGNDNHGHAEKSPALAADGKPYTTIGYTTGLGHADYGNETDADVRYGDPVDSGRKDLGNVDTTAPGFHQESLVPLGSETHGGEDVGIWARGPGAHLLSGTNEQSFIFHVMAHSGGLIGD</sequence>
<evidence type="ECO:0000313" key="4">
    <source>
        <dbReference type="Proteomes" id="UP001597264"/>
    </source>
</evidence>
<dbReference type="InterPro" id="IPR017850">
    <property type="entry name" value="Alkaline_phosphatase_core_sf"/>
</dbReference>